<evidence type="ECO:0008006" key="3">
    <source>
        <dbReference type="Google" id="ProtNLM"/>
    </source>
</evidence>
<organism evidence="1 2">
    <name type="scientific">Pseudomonas protegens</name>
    <dbReference type="NCBI Taxonomy" id="380021"/>
    <lineage>
        <taxon>Bacteria</taxon>
        <taxon>Pseudomonadati</taxon>
        <taxon>Pseudomonadota</taxon>
        <taxon>Gammaproteobacteria</taxon>
        <taxon>Pseudomonadales</taxon>
        <taxon>Pseudomonadaceae</taxon>
        <taxon>Pseudomonas</taxon>
    </lineage>
</organism>
<evidence type="ECO:0000313" key="2">
    <source>
        <dbReference type="Proteomes" id="UP000310095"/>
    </source>
</evidence>
<dbReference type="EMBL" id="VAVY01000001">
    <property type="protein sequence ID" value="TMM67727.1"/>
    <property type="molecule type" value="Genomic_DNA"/>
</dbReference>
<evidence type="ECO:0000313" key="1">
    <source>
        <dbReference type="EMBL" id="TMM67727.1"/>
    </source>
</evidence>
<protein>
    <recommendedName>
        <fullName evidence="3">Lipoprotein</fullName>
    </recommendedName>
</protein>
<sequence length="92" mass="10285">MSISITNAGSREIQVAVSTWSTDSDISDAYYSLAPDKGDKWKRNDPRGYLMTVKGQSQQGVYYVAFDSEIFIEDSLVKDRGKTITKLALEVQ</sequence>
<name>A0ABY2VRM1_9PSED</name>
<reference evidence="1 2" key="1">
    <citation type="submission" date="2019-05" db="EMBL/GenBank/DDBJ databases">
        <title>Identification and Biocontrol Activity Analysis of Biocontrol Strain PF-1 Based on Genome-wide Data.</title>
        <authorList>
            <person name="Qi J."/>
        </authorList>
    </citation>
    <scope>NUCLEOTIDE SEQUENCE [LARGE SCALE GENOMIC DNA]</scope>
    <source>
        <strain evidence="1 2">PF-1</strain>
    </source>
</reference>
<gene>
    <name evidence="1" type="ORF">FEF10_07770</name>
</gene>
<dbReference type="Proteomes" id="UP000310095">
    <property type="component" value="Unassembled WGS sequence"/>
</dbReference>
<keyword evidence="2" id="KW-1185">Reference proteome</keyword>
<accession>A0ABY2VRM1</accession>
<dbReference type="RefSeq" id="WP_011062086.1">
    <property type="nucleotide sequence ID" value="NZ_JBIUVL010000001.1"/>
</dbReference>
<comment type="caution">
    <text evidence="1">The sequence shown here is derived from an EMBL/GenBank/DDBJ whole genome shotgun (WGS) entry which is preliminary data.</text>
</comment>
<proteinExistence type="predicted"/>